<protein>
    <submittedName>
        <fullName evidence="9">Iron ABC transporter permease</fullName>
    </submittedName>
</protein>
<keyword evidence="6 8" id="KW-1133">Transmembrane helix</keyword>
<dbReference type="EMBL" id="SACR01000004">
    <property type="protein sequence ID" value="RVU45628.1"/>
    <property type="molecule type" value="Genomic_DNA"/>
</dbReference>
<organism evidence="9 10">
    <name type="scientific">Rubrivivax rivuli</name>
    <dbReference type="NCBI Taxonomy" id="1862385"/>
    <lineage>
        <taxon>Bacteria</taxon>
        <taxon>Pseudomonadati</taxon>
        <taxon>Pseudomonadota</taxon>
        <taxon>Betaproteobacteria</taxon>
        <taxon>Burkholderiales</taxon>
        <taxon>Sphaerotilaceae</taxon>
        <taxon>Rubrivivax</taxon>
    </lineage>
</organism>
<keyword evidence="5 8" id="KW-0812">Transmembrane</keyword>
<feature type="transmembrane region" description="Helical" evidence="8">
    <location>
        <begin position="238"/>
        <end position="265"/>
    </location>
</feature>
<evidence type="ECO:0000256" key="6">
    <source>
        <dbReference type="ARBA" id="ARBA00022989"/>
    </source>
</evidence>
<evidence type="ECO:0000313" key="9">
    <source>
        <dbReference type="EMBL" id="RVU45628.1"/>
    </source>
</evidence>
<evidence type="ECO:0000256" key="4">
    <source>
        <dbReference type="ARBA" id="ARBA00022475"/>
    </source>
</evidence>
<comment type="caution">
    <text evidence="9">The sequence shown here is derived from an EMBL/GenBank/DDBJ whole genome shotgun (WGS) entry which is preliminary data.</text>
</comment>
<feature type="transmembrane region" description="Helical" evidence="8">
    <location>
        <begin position="148"/>
        <end position="170"/>
    </location>
</feature>
<proteinExistence type="inferred from homology"/>
<feature type="transmembrane region" description="Helical" evidence="8">
    <location>
        <begin position="307"/>
        <end position="326"/>
    </location>
</feature>
<dbReference type="Pfam" id="PF01032">
    <property type="entry name" value="FecCD"/>
    <property type="match status" value="1"/>
</dbReference>
<dbReference type="GO" id="GO:0005886">
    <property type="term" value="C:plasma membrane"/>
    <property type="evidence" value="ECO:0007669"/>
    <property type="project" value="UniProtKB-SubCell"/>
</dbReference>
<dbReference type="PANTHER" id="PTHR30472">
    <property type="entry name" value="FERRIC ENTEROBACTIN TRANSPORT SYSTEM PERMEASE PROTEIN"/>
    <property type="match status" value="1"/>
</dbReference>
<evidence type="ECO:0000256" key="2">
    <source>
        <dbReference type="ARBA" id="ARBA00007935"/>
    </source>
</evidence>
<dbReference type="Gene3D" id="1.10.3470.10">
    <property type="entry name" value="ABC transporter involved in vitamin B12 uptake, BtuC"/>
    <property type="match status" value="1"/>
</dbReference>
<keyword evidence="10" id="KW-1185">Reference proteome</keyword>
<dbReference type="RefSeq" id="WP_128229716.1">
    <property type="nucleotide sequence ID" value="NZ_SACR01000004.1"/>
</dbReference>
<dbReference type="AlphaFoldDB" id="A0A437RFZ0"/>
<evidence type="ECO:0000256" key="5">
    <source>
        <dbReference type="ARBA" id="ARBA00022692"/>
    </source>
</evidence>
<dbReference type="CDD" id="cd06550">
    <property type="entry name" value="TM_ABC_iron-siderophores_like"/>
    <property type="match status" value="1"/>
</dbReference>
<dbReference type="GO" id="GO:0022857">
    <property type="term" value="F:transmembrane transporter activity"/>
    <property type="evidence" value="ECO:0007669"/>
    <property type="project" value="InterPro"/>
</dbReference>
<dbReference type="Proteomes" id="UP000285575">
    <property type="component" value="Unassembled WGS sequence"/>
</dbReference>
<feature type="transmembrane region" description="Helical" evidence="8">
    <location>
        <begin position="117"/>
        <end position="141"/>
    </location>
</feature>
<reference evidence="9 10" key="1">
    <citation type="submission" date="2019-01" db="EMBL/GenBank/DDBJ databases">
        <authorList>
            <person name="Chen W.-M."/>
        </authorList>
    </citation>
    <scope>NUCLEOTIDE SEQUENCE [LARGE SCALE GENOMIC DNA]</scope>
    <source>
        <strain evidence="9 10">KYPY4</strain>
    </source>
</reference>
<dbReference type="InterPro" id="IPR000522">
    <property type="entry name" value="ABC_transptr_permease_BtuC"/>
</dbReference>
<keyword evidence="4" id="KW-1003">Cell membrane</keyword>
<name>A0A437RFZ0_9BURK</name>
<keyword evidence="3" id="KW-0813">Transport</keyword>
<evidence type="ECO:0000256" key="7">
    <source>
        <dbReference type="ARBA" id="ARBA00023136"/>
    </source>
</evidence>
<dbReference type="PANTHER" id="PTHR30472:SF25">
    <property type="entry name" value="ABC TRANSPORTER PERMEASE PROTEIN MJ0876-RELATED"/>
    <property type="match status" value="1"/>
</dbReference>
<dbReference type="SUPFAM" id="SSF81345">
    <property type="entry name" value="ABC transporter involved in vitamin B12 uptake, BtuC"/>
    <property type="match status" value="1"/>
</dbReference>
<evidence type="ECO:0000256" key="8">
    <source>
        <dbReference type="SAM" id="Phobius"/>
    </source>
</evidence>
<feature type="transmembrane region" description="Helical" evidence="8">
    <location>
        <begin position="55"/>
        <end position="75"/>
    </location>
</feature>
<feature type="transmembrane region" description="Helical" evidence="8">
    <location>
        <begin position="277"/>
        <end position="295"/>
    </location>
</feature>
<sequence length="334" mass="33379">MALALAGLAGLLVLCGLAAGSEGWSLQWLGGWAAVDNPAAAEWALVLDIRAPRTLGALLTGGLLGLAGAIAQGLFRNPLADPYLLGSAAGAGLGVVLVLAAGGALGHYIGLATASSLLRVGLVGAAFAGAVLGVLLTLLLARGTGRPMVLLLAGVVVGILLSSVSELVTLVSPEALRGKQIFMLGSTSFLGWPGSAVLGGVLLPAAVLAWRYARALDALVLGEDSAASLGLPLRRARLLLVLLMALATGTAVAQAGLVAFVGLVAPHLVRRVVVVTHGPLLLLSAAAGGVLLLAADVAARSVMAPQELPVGVLTAVLGGVYLMVLLRHRQRGLL</sequence>
<evidence type="ECO:0000256" key="1">
    <source>
        <dbReference type="ARBA" id="ARBA00004651"/>
    </source>
</evidence>
<dbReference type="OrthoDB" id="9782305at2"/>
<gene>
    <name evidence="9" type="ORF">EOE66_13580</name>
</gene>
<evidence type="ECO:0000256" key="3">
    <source>
        <dbReference type="ARBA" id="ARBA00022448"/>
    </source>
</evidence>
<evidence type="ECO:0000313" key="10">
    <source>
        <dbReference type="Proteomes" id="UP000285575"/>
    </source>
</evidence>
<dbReference type="InterPro" id="IPR037294">
    <property type="entry name" value="ABC_BtuC-like"/>
</dbReference>
<feature type="transmembrane region" description="Helical" evidence="8">
    <location>
        <begin position="190"/>
        <end position="210"/>
    </location>
</feature>
<comment type="subcellular location">
    <subcellularLocation>
        <location evidence="1">Cell membrane</location>
        <topology evidence="1">Multi-pass membrane protein</topology>
    </subcellularLocation>
</comment>
<comment type="similarity">
    <text evidence="2">Belongs to the binding-protein-dependent transport system permease family. FecCD subfamily.</text>
</comment>
<feature type="transmembrane region" description="Helical" evidence="8">
    <location>
        <begin position="82"/>
        <end position="105"/>
    </location>
</feature>
<keyword evidence="7 8" id="KW-0472">Membrane</keyword>
<accession>A0A437RFZ0</accession>